<feature type="region of interest" description="Disordered" evidence="3">
    <location>
        <begin position="646"/>
        <end position="677"/>
    </location>
</feature>
<dbReference type="PANTHER" id="PTHR11339:SF272">
    <property type="entry name" value="BMP-BINDING ENDOTHELIAL REGULATOR PROTEIN"/>
    <property type="match status" value="1"/>
</dbReference>
<accession>A0AAN8XFL2</accession>
<dbReference type="EMBL" id="JAXCGZ010004014">
    <property type="protein sequence ID" value="KAK7082457.1"/>
    <property type="molecule type" value="Genomic_DNA"/>
</dbReference>
<dbReference type="AlphaFoldDB" id="A0AAN8XFL2"/>
<feature type="non-terminal residue" evidence="5">
    <location>
        <position position="677"/>
    </location>
</feature>
<evidence type="ECO:0000256" key="3">
    <source>
        <dbReference type="SAM" id="MobiDB-lite"/>
    </source>
</evidence>
<dbReference type="GO" id="GO:0031012">
    <property type="term" value="C:extracellular matrix"/>
    <property type="evidence" value="ECO:0007669"/>
    <property type="project" value="TreeGrafter"/>
</dbReference>
<dbReference type="InterPro" id="IPR050780">
    <property type="entry name" value="Mucin_vWF_Thrombospondin_sf"/>
</dbReference>
<keyword evidence="2" id="KW-0325">Glycoprotein</keyword>
<reference evidence="5 6" key="1">
    <citation type="submission" date="2023-11" db="EMBL/GenBank/DDBJ databases">
        <title>Halocaridina rubra genome assembly.</title>
        <authorList>
            <person name="Smith C."/>
        </authorList>
    </citation>
    <scope>NUCLEOTIDE SEQUENCE [LARGE SCALE GENOMIC DNA]</scope>
    <source>
        <strain evidence="5">EP-1</strain>
        <tissue evidence="5">Whole</tissue>
    </source>
</reference>
<name>A0AAN8XFL2_HALRR</name>
<sequence>MINFPNLTGCVENGSYYLPGELRFKDDCYAYVCEDGEIKRTNNTHPECCYYFDWYYYYEYYYPYPYQGGYYDLNETVTLENCTDLVCVSRDTWDSEDCKMCTYYGGQYYHRQSIFHQDCKEYVCDNGAWIFTGNTDDYCCYFYPYWYDYWNYNNINGYVGLNETVPKGDCVSHICIGYNTLTSEELENNTCCEENGYYYLPGERRFQDDCYEYVCEDGDLHRTGKTHPECCSRRDYEPVESTQYEKYWQYFRWWYYDDDWSSYRINYHTFMNNDTWNYVLNQTRYNENCKLSTCVYRSTWESSNETHASCCEYNGVWYTHGKPTYKDDCIGYVCDEGVWIKTNYTDPKCCQNENWNDLDGYYDYWWYNDYYEYWWVDYDFSNNWYGDGQPDSEWNRINTTTTNSDCQEVVCVARDTWVTTGVVYENCNALATCEFNGVTYNHTEKLPGCFKVYCIDGNWLQLGYIDPQCKKCYARWDPHLGTFDGHFYSYHGTCNYAMTQEGTSYNPPYGIFSFFYDCWGAACVGSSSYKDSSDTTVEMGRDGRYAPELYKLYVNGQAHVVADNIPTLVMEGDILHPVMAWKYGYGCIRLIGSSQISVQKCGSSLEIWVSPNNTDNLYGLCGTPDGDSSNDFTRRDLTTSALDSYPLGSDFPDSWEVTGNCSTNAQNRGKRDTNSEQ</sequence>
<dbReference type="PANTHER" id="PTHR11339">
    <property type="entry name" value="EXTRACELLULAR MATRIX GLYCOPROTEIN RELATED"/>
    <property type="match status" value="1"/>
</dbReference>
<proteinExistence type="predicted"/>
<feature type="compositionally biased region" description="Polar residues" evidence="3">
    <location>
        <begin position="657"/>
        <end position="667"/>
    </location>
</feature>
<feature type="domain" description="VWFD" evidence="4">
    <location>
        <begin position="470"/>
        <end position="662"/>
    </location>
</feature>
<dbReference type="SMART" id="SM00216">
    <property type="entry name" value="VWD"/>
    <property type="match status" value="1"/>
</dbReference>
<evidence type="ECO:0000256" key="1">
    <source>
        <dbReference type="ARBA" id="ARBA00023157"/>
    </source>
</evidence>
<dbReference type="Pfam" id="PF00094">
    <property type="entry name" value="VWD"/>
    <property type="match status" value="1"/>
</dbReference>
<evidence type="ECO:0000313" key="5">
    <source>
        <dbReference type="EMBL" id="KAK7082457.1"/>
    </source>
</evidence>
<evidence type="ECO:0000259" key="4">
    <source>
        <dbReference type="PROSITE" id="PS51233"/>
    </source>
</evidence>
<dbReference type="InterPro" id="IPR001846">
    <property type="entry name" value="VWF_type-D"/>
</dbReference>
<organism evidence="5 6">
    <name type="scientific">Halocaridina rubra</name>
    <name type="common">Hawaiian red shrimp</name>
    <dbReference type="NCBI Taxonomy" id="373956"/>
    <lineage>
        <taxon>Eukaryota</taxon>
        <taxon>Metazoa</taxon>
        <taxon>Ecdysozoa</taxon>
        <taxon>Arthropoda</taxon>
        <taxon>Crustacea</taxon>
        <taxon>Multicrustacea</taxon>
        <taxon>Malacostraca</taxon>
        <taxon>Eumalacostraca</taxon>
        <taxon>Eucarida</taxon>
        <taxon>Decapoda</taxon>
        <taxon>Pleocyemata</taxon>
        <taxon>Caridea</taxon>
        <taxon>Atyoidea</taxon>
        <taxon>Atyidae</taxon>
        <taxon>Halocaridina</taxon>
    </lineage>
</organism>
<dbReference type="PROSITE" id="PS51233">
    <property type="entry name" value="VWFD"/>
    <property type="match status" value="1"/>
</dbReference>
<evidence type="ECO:0000256" key="2">
    <source>
        <dbReference type="ARBA" id="ARBA00023180"/>
    </source>
</evidence>
<keyword evidence="1" id="KW-1015">Disulfide bond</keyword>
<protein>
    <recommendedName>
        <fullName evidence="4">VWFD domain-containing protein</fullName>
    </recommendedName>
</protein>
<dbReference type="Proteomes" id="UP001381693">
    <property type="component" value="Unassembled WGS sequence"/>
</dbReference>
<dbReference type="GO" id="GO:0005615">
    <property type="term" value="C:extracellular space"/>
    <property type="evidence" value="ECO:0007669"/>
    <property type="project" value="TreeGrafter"/>
</dbReference>
<keyword evidence="6" id="KW-1185">Reference proteome</keyword>
<evidence type="ECO:0000313" key="6">
    <source>
        <dbReference type="Proteomes" id="UP001381693"/>
    </source>
</evidence>
<gene>
    <name evidence="5" type="ORF">SK128_016620</name>
</gene>
<comment type="caution">
    <text evidence="5">The sequence shown here is derived from an EMBL/GenBank/DDBJ whole genome shotgun (WGS) entry which is preliminary data.</text>
</comment>